<feature type="non-terminal residue" evidence="2">
    <location>
        <position position="1"/>
    </location>
</feature>
<dbReference type="SUPFAM" id="SSF57625">
    <property type="entry name" value="Invertebrate chitin-binding proteins"/>
    <property type="match status" value="1"/>
</dbReference>
<gene>
    <name evidence="2" type="primary">PE48</name>
    <name evidence="2" type="ORF">CM83_103612</name>
</gene>
<evidence type="ECO:0000259" key="1">
    <source>
        <dbReference type="PROSITE" id="PS50940"/>
    </source>
</evidence>
<sequence length="179" mass="20083">FECPLTTHTECADKPDGYQRVRRGTLRDYIYCSNGVKLVTLQCEQNEVYDGAKCVNISQYKSKCHNVRFGHITESNCRVYYLCRDGHVIKSGVCLDKFIFDGQSCVPHTHGECDRGSIKSCAGAPNGFYPDFNTDCRQYSYCINGQKTQLSCPKGQVHNGDLCIPEHQYTCPSLAANIT</sequence>
<reference evidence="2" key="2">
    <citation type="submission" date="2014-07" db="EMBL/GenBank/DDBJ databases">
        <authorList>
            <person name="Hull J."/>
        </authorList>
    </citation>
    <scope>NUCLEOTIDE SEQUENCE</scope>
</reference>
<reference evidence="2" key="1">
    <citation type="journal article" date="2014" name="PLoS ONE">
        <title>Transcriptome-Based Identification of ABC Transporters in the Western Tarnished Plant Bug Lygus hesperus.</title>
        <authorList>
            <person name="Hull J.J."/>
            <person name="Chaney K."/>
            <person name="Geib S.M."/>
            <person name="Fabrick J.A."/>
            <person name="Brent C.S."/>
            <person name="Walsh D."/>
            <person name="Lavine L.C."/>
        </authorList>
    </citation>
    <scope>NUCLEOTIDE SEQUENCE</scope>
</reference>
<protein>
    <submittedName>
        <fullName evidence="2">Peritrophin-48</fullName>
    </submittedName>
</protein>
<dbReference type="InterPro" id="IPR002557">
    <property type="entry name" value="Chitin-bd_dom"/>
</dbReference>
<dbReference type="EMBL" id="GBHO01007812">
    <property type="protein sequence ID" value="JAG35792.1"/>
    <property type="molecule type" value="Transcribed_RNA"/>
</dbReference>
<dbReference type="GO" id="GO:0005576">
    <property type="term" value="C:extracellular region"/>
    <property type="evidence" value="ECO:0007669"/>
    <property type="project" value="InterPro"/>
</dbReference>
<dbReference type="Gene3D" id="2.170.140.10">
    <property type="entry name" value="Chitin binding domain"/>
    <property type="match status" value="1"/>
</dbReference>
<dbReference type="AlphaFoldDB" id="A0A0A9YRY9"/>
<dbReference type="InterPro" id="IPR036508">
    <property type="entry name" value="Chitin-bd_dom_sf"/>
</dbReference>
<dbReference type="SMART" id="SM00494">
    <property type="entry name" value="ChtBD2"/>
    <property type="match status" value="3"/>
</dbReference>
<dbReference type="GO" id="GO:0008061">
    <property type="term" value="F:chitin binding"/>
    <property type="evidence" value="ECO:0007669"/>
    <property type="project" value="InterPro"/>
</dbReference>
<name>A0A0A9YRY9_LYGHE</name>
<proteinExistence type="predicted"/>
<feature type="domain" description="Chitin-binding type-2" evidence="1">
    <location>
        <begin position="61"/>
        <end position="115"/>
    </location>
</feature>
<dbReference type="PROSITE" id="PS50940">
    <property type="entry name" value="CHIT_BIND_II"/>
    <property type="match status" value="2"/>
</dbReference>
<evidence type="ECO:0000313" key="2">
    <source>
        <dbReference type="EMBL" id="JAG35792.1"/>
    </source>
</evidence>
<organism evidence="2">
    <name type="scientific">Lygus hesperus</name>
    <name type="common">Western plant bug</name>
    <dbReference type="NCBI Taxonomy" id="30085"/>
    <lineage>
        <taxon>Eukaryota</taxon>
        <taxon>Metazoa</taxon>
        <taxon>Ecdysozoa</taxon>
        <taxon>Arthropoda</taxon>
        <taxon>Hexapoda</taxon>
        <taxon>Insecta</taxon>
        <taxon>Pterygota</taxon>
        <taxon>Neoptera</taxon>
        <taxon>Paraneoptera</taxon>
        <taxon>Hemiptera</taxon>
        <taxon>Heteroptera</taxon>
        <taxon>Panheteroptera</taxon>
        <taxon>Cimicomorpha</taxon>
        <taxon>Miridae</taxon>
        <taxon>Mirini</taxon>
        <taxon>Lygus</taxon>
    </lineage>
</organism>
<accession>A0A0A9YRY9</accession>
<feature type="domain" description="Chitin-binding type-2" evidence="1">
    <location>
        <begin position="118"/>
        <end position="173"/>
    </location>
</feature>
<dbReference type="Pfam" id="PF01607">
    <property type="entry name" value="CBM_14"/>
    <property type="match status" value="1"/>
</dbReference>